<evidence type="ECO:0000313" key="3">
    <source>
        <dbReference type="WBParaSite" id="ALUE_0000577601-mRNA-1"/>
    </source>
</evidence>
<dbReference type="Proteomes" id="UP000036681">
    <property type="component" value="Unplaced"/>
</dbReference>
<sequence>MASSSSDKEHDNAVKTMKELMEAIKAESARRIAKLDTIFDDNFQATIKNTENMANEMQNKAIMFEKILRTQTLIKRRTLVINHCLEICKETEFERSMKVLKKKAEGVVNKETLGMDSCTTTVKDTSDVYEGSDTSTTMKKSSDSHVDSKCSARGGTSLDDKEATKNEIVTTESENKQSMPNVIANSTPRTKRFSFRGIGEATLHRLGQWRKNAARILHLSRSSREEPRRRAMKKRHSARTKGRTTRRRRPHGRSAVASANSPNASKTIHVSRIPHQHEKMRLHKAQRSNTISSSDRDKQQSATGKSASGTQNAESSSSPSSNNCRIESNPRPKTQSSRARESGLLMPSVTSTSARVNSFTGATSQHTSKHKRRVKEKANKTKRNKKIYAAKITSIAPEQSSSEGKRLDTASTDQDDNTAPTAKPFNDDIKKDEKNV</sequence>
<feature type="compositionally biased region" description="Basic and acidic residues" evidence="1">
    <location>
        <begin position="140"/>
        <end position="150"/>
    </location>
</feature>
<proteinExistence type="predicted"/>
<evidence type="ECO:0000313" key="2">
    <source>
        <dbReference type="Proteomes" id="UP000036681"/>
    </source>
</evidence>
<feature type="compositionally biased region" description="Polar residues" evidence="1">
    <location>
        <begin position="300"/>
        <end position="314"/>
    </location>
</feature>
<feature type="region of interest" description="Disordered" evidence="1">
    <location>
        <begin position="128"/>
        <end position="163"/>
    </location>
</feature>
<feature type="compositionally biased region" description="Basic residues" evidence="1">
    <location>
        <begin position="367"/>
        <end position="388"/>
    </location>
</feature>
<dbReference type="WBParaSite" id="ALUE_0000577601-mRNA-1">
    <property type="protein sequence ID" value="ALUE_0000577601-mRNA-1"/>
    <property type="gene ID" value="ALUE_0000577601"/>
</dbReference>
<feature type="compositionally biased region" description="Polar residues" evidence="1">
    <location>
        <begin position="322"/>
        <end position="337"/>
    </location>
</feature>
<organism evidence="2 3">
    <name type="scientific">Ascaris lumbricoides</name>
    <name type="common">Giant roundworm</name>
    <dbReference type="NCBI Taxonomy" id="6252"/>
    <lineage>
        <taxon>Eukaryota</taxon>
        <taxon>Metazoa</taxon>
        <taxon>Ecdysozoa</taxon>
        <taxon>Nematoda</taxon>
        <taxon>Chromadorea</taxon>
        <taxon>Rhabditida</taxon>
        <taxon>Spirurina</taxon>
        <taxon>Ascaridomorpha</taxon>
        <taxon>Ascaridoidea</taxon>
        <taxon>Ascarididae</taxon>
        <taxon>Ascaris</taxon>
    </lineage>
</organism>
<reference evidence="3" key="1">
    <citation type="submission" date="2016-05" db="UniProtKB">
        <authorList>
            <consortium name="WormBaseParasite"/>
        </authorList>
    </citation>
    <scope>IDENTIFICATION</scope>
</reference>
<feature type="compositionally biased region" description="Low complexity" evidence="1">
    <location>
        <begin position="254"/>
        <end position="265"/>
    </location>
</feature>
<name>A0A0M3HT54_ASCLU</name>
<protein>
    <submittedName>
        <fullName evidence="3">Shugoshin_C domain-containing protein</fullName>
    </submittedName>
</protein>
<feature type="compositionally biased region" description="Basic and acidic residues" evidence="1">
    <location>
        <begin position="425"/>
        <end position="436"/>
    </location>
</feature>
<feature type="compositionally biased region" description="Basic residues" evidence="1">
    <location>
        <begin position="230"/>
        <end position="252"/>
    </location>
</feature>
<feature type="compositionally biased region" description="Polar residues" evidence="1">
    <location>
        <begin position="348"/>
        <end position="366"/>
    </location>
</feature>
<feature type="compositionally biased region" description="Basic residues" evidence="1">
    <location>
        <begin position="272"/>
        <end position="286"/>
    </location>
</feature>
<feature type="region of interest" description="Disordered" evidence="1">
    <location>
        <begin position="220"/>
        <end position="436"/>
    </location>
</feature>
<accession>A0A0M3HT54</accession>
<dbReference type="AlphaFoldDB" id="A0A0M3HT54"/>
<keyword evidence="2" id="KW-1185">Reference proteome</keyword>
<evidence type="ECO:0000256" key="1">
    <source>
        <dbReference type="SAM" id="MobiDB-lite"/>
    </source>
</evidence>
<feature type="compositionally biased region" description="Polar residues" evidence="1">
    <location>
        <begin position="409"/>
        <end position="420"/>
    </location>
</feature>